<reference evidence="2" key="1">
    <citation type="submission" date="2022-03" db="EMBL/GenBank/DDBJ databases">
        <title>Draft Genome Sequence of Firmicute Strain S0AB, a Heterotrophic Iron/Sulfur-Oxidizing Extreme Acidophile.</title>
        <authorList>
            <person name="Vergara E."/>
            <person name="Pakostova E."/>
            <person name="Johnson D.B."/>
            <person name="Holmes D.S."/>
        </authorList>
    </citation>
    <scope>NUCLEOTIDE SEQUENCE</scope>
    <source>
        <strain evidence="2">S0AB</strain>
    </source>
</reference>
<dbReference type="Proteomes" id="UP001139263">
    <property type="component" value="Unassembled WGS sequence"/>
</dbReference>
<name>A0A9X1VDN4_9BACL</name>
<feature type="compositionally biased region" description="Basic residues" evidence="1">
    <location>
        <begin position="61"/>
        <end position="74"/>
    </location>
</feature>
<dbReference type="EMBL" id="JALBUF010000010">
    <property type="protein sequence ID" value="MCI0184213.1"/>
    <property type="molecule type" value="Genomic_DNA"/>
</dbReference>
<accession>A0A9X1VDN4</accession>
<sequence>MNRVDHQYFFDVDLPRIEGEFGDDMVFDEFLDCLDKAVHEIMKDPANEGASLTRPPLAPTYRKKKFHSMRRPPQGKKADMRLVYRCDIATNTLYVFGVGKRQPYKVDDIYEILNPRTPI</sequence>
<keyword evidence="3" id="KW-1185">Reference proteome</keyword>
<feature type="region of interest" description="Disordered" evidence="1">
    <location>
        <begin position="47"/>
        <end position="76"/>
    </location>
</feature>
<evidence type="ECO:0000313" key="2">
    <source>
        <dbReference type="EMBL" id="MCI0184213.1"/>
    </source>
</evidence>
<comment type="caution">
    <text evidence="2">The sequence shown here is derived from an EMBL/GenBank/DDBJ whole genome shotgun (WGS) entry which is preliminary data.</text>
</comment>
<gene>
    <name evidence="2" type="ORF">MM817_02508</name>
</gene>
<evidence type="ECO:0000313" key="3">
    <source>
        <dbReference type="Proteomes" id="UP001139263"/>
    </source>
</evidence>
<evidence type="ECO:0000256" key="1">
    <source>
        <dbReference type="SAM" id="MobiDB-lite"/>
    </source>
</evidence>
<proteinExistence type="predicted"/>
<dbReference type="AlphaFoldDB" id="A0A9X1VDN4"/>
<organism evidence="2 3">
    <name type="scientific">Sulfoacidibacillus ferrooxidans</name>
    <dbReference type="NCBI Taxonomy" id="2005001"/>
    <lineage>
        <taxon>Bacteria</taxon>
        <taxon>Bacillati</taxon>
        <taxon>Bacillota</taxon>
        <taxon>Bacilli</taxon>
        <taxon>Bacillales</taxon>
        <taxon>Alicyclobacillaceae</taxon>
        <taxon>Sulfoacidibacillus</taxon>
    </lineage>
</organism>
<protein>
    <submittedName>
        <fullName evidence="2">Uncharacterized protein</fullName>
    </submittedName>
</protein>